<evidence type="ECO:0000256" key="3">
    <source>
        <dbReference type="SAM" id="SignalP"/>
    </source>
</evidence>
<dbReference type="RefSeq" id="WP_251932688.1">
    <property type="nucleotide sequence ID" value="NZ_CP098747.1"/>
</dbReference>
<dbReference type="SMART" id="SM00671">
    <property type="entry name" value="SEL1"/>
    <property type="match status" value="6"/>
</dbReference>
<evidence type="ECO:0000313" key="4">
    <source>
        <dbReference type="EMBL" id="USG59918.1"/>
    </source>
</evidence>
<evidence type="ECO:0000256" key="2">
    <source>
        <dbReference type="ARBA" id="ARBA00022737"/>
    </source>
</evidence>
<gene>
    <name evidence="4" type="ORF">NBZ79_12100</name>
</gene>
<evidence type="ECO:0000313" key="5">
    <source>
        <dbReference type="Proteomes" id="UP001056291"/>
    </source>
</evidence>
<proteinExistence type="inferred from homology"/>
<dbReference type="PANTHER" id="PTHR13891">
    <property type="entry name" value="CYTOCHROME C OXIDASE ASSEMBLY FACTOR 7"/>
    <property type="match status" value="1"/>
</dbReference>
<protein>
    <submittedName>
        <fullName evidence="4">Sel1 repeat family protein</fullName>
    </submittedName>
</protein>
<dbReference type="PROSITE" id="PS51257">
    <property type="entry name" value="PROKAR_LIPOPROTEIN"/>
    <property type="match status" value="1"/>
</dbReference>
<dbReference type="SUPFAM" id="SSF81901">
    <property type="entry name" value="HCP-like"/>
    <property type="match status" value="2"/>
</dbReference>
<reference evidence="4" key="1">
    <citation type="submission" date="2022-06" db="EMBL/GenBank/DDBJ databases">
        <title>Sneathiella actinostolidae sp. nov., isolated from a sea anemonein the Western Pacific Ocean.</title>
        <authorList>
            <person name="Wei M.J."/>
        </authorList>
    </citation>
    <scope>NUCLEOTIDE SEQUENCE</scope>
    <source>
        <strain evidence="4">PHK-P5</strain>
    </source>
</reference>
<keyword evidence="3" id="KW-0732">Signal</keyword>
<comment type="similarity">
    <text evidence="1">Belongs to the hcp beta-lactamase family.</text>
</comment>
<dbReference type="Pfam" id="PF08238">
    <property type="entry name" value="Sel1"/>
    <property type="match status" value="6"/>
</dbReference>
<dbReference type="Proteomes" id="UP001056291">
    <property type="component" value="Chromosome"/>
</dbReference>
<keyword evidence="5" id="KW-1185">Reference proteome</keyword>
<dbReference type="EMBL" id="CP098747">
    <property type="protein sequence ID" value="USG59918.1"/>
    <property type="molecule type" value="Genomic_DNA"/>
</dbReference>
<dbReference type="InterPro" id="IPR040239">
    <property type="entry name" value="HcpB-like"/>
</dbReference>
<name>A0ABY4W1F6_9PROT</name>
<feature type="chain" id="PRO_5046564928" evidence="3">
    <location>
        <begin position="21"/>
        <end position="305"/>
    </location>
</feature>
<accession>A0ABY4W1F6</accession>
<organism evidence="4 5">
    <name type="scientific">Sneathiella marina</name>
    <dbReference type="NCBI Taxonomy" id="2950108"/>
    <lineage>
        <taxon>Bacteria</taxon>
        <taxon>Pseudomonadati</taxon>
        <taxon>Pseudomonadota</taxon>
        <taxon>Alphaproteobacteria</taxon>
        <taxon>Sneathiellales</taxon>
        <taxon>Sneathiellaceae</taxon>
        <taxon>Sneathiella</taxon>
    </lineage>
</organism>
<dbReference type="Gene3D" id="1.25.40.10">
    <property type="entry name" value="Tetratricopeptide repeat domain"/>
    <property type="match status" value="2"/>
</dbReference>
<feature type="signal peptide" evidence="3">
    <location>
        <begin position="1"/>
        <end position="20"/>
    </location>
</feature>
<keyword evidence="2" id="KW-0677">Repeat</keyword>
<sequence length="305" mass="33689">MLRFFLCVLFTILLASCVTTNTVSNVANPIRDNTVKCDAGDGYACHVLSGSYARGRGVEEDHEKALALSIKACGLNQNEACMYAALFYSGIFEIPKDVDKSIFYHEKACSGGITRGCNSAAKLHMLRKDPTPEDIEKAQALYNTACLRGDEDGCKGKRLFDDVAAGRDTSRSLYESEFEYQCYEGDYESCKVQGDRYLKGKDTRENLPKAAFFFDRACLGGNVGEACHKLGLMLLPTRKNKGDQNKSLAYLNAGCEANYDKSCLVLSNIYYIGHGGVASDVEKAEYYKKKHCEASLESRLSIKEC</sequence>
<dbReference type="InterPro" id="IPR006597">
    <property type="entry name" value="Sel1-like"/>
</dbReference>
<evidence type="ECO:0000256" key="1">
    <source>
        <dbReference type="ARBA" id="ARBA00008486"/>
    </source>
</evidence>
<dbReference type="PANTHER" id="PTHR13891:SF1">
    <property type="entry name" value="CYTOCHROME C OXIDASE ASSEMBLY FACTOR 7"/>
    <property type="match status" value="1"/>
</dbReference>
<dbReference type="InterPro" id="IPR011990">
    <property type="entry name" value="TPR-like_helical_dom_sf"/>
</dbReference>